<dbReference type="SUPFAM" id="SSF51182">
    <property type="entry name" value="RmlC-like cupins"/>
    <property type="match status" value="1"/>
</dbReference>
<accession>X1DTP7</accession>
<dbReference type="InterPro" id="IPR013096">
    <property type="entry name" value="Cupin_2"/>
</dbReference>
<dbReference type="Pfam" id="PF07883">
    <property type="entry name" value="Cupin_2"/>
    <property type="match status" value="1"/>
</dbReference>
<comment type="caution">
    <text evidence="2">The sequence shown here is derived from an EMBL/GenBank/DDBJ whole genome shotgun (WGS) entry which is preliminary data.</text>
</comment>
<evidence type="ECO:0000259" key="1">
    <source>
        <dbReference type="Pfam" id="PF07883"/>
    </source>
</evidence>
<feature type="non-terminal residue" evidence="2">
    <location>
        <position position="141"/>
    </location>
</feature>
<dbReference type="EMBL" id="BART01032498">
    <property type="protein sequence ID" value="GAH11610.1"/>
    <property type="molecule type" value="Genomic_DNA"/>
</dbReference>
<dbReference type="CDD" id="cd02208">
    <property type="entry name" value="cupin_RmlC-like"/>
    <property type="match status" value="1"/>
</dbReference>
<organism evidence="2">
    <name type="scientific">marine sediment metagenome</name>
    <dbReference type="NCBI Taxonomy" id="412755"/>
    <lineage>
        <taxon>unclassified sequences</taxon>
        <taxon>metagenomes</taxon>
        <taxon>ecological metagenomes</taxon>
    </lineage>
</organism>
<proteinExistence type="predicted"/>
<evidence type="ECO:0000313" key="2">
    <source>
        <dbReference type="EMBL" id="GAH11610.1"/>
    </source>
</evidence>
<sequence>MRQGKNWGYTTEFFRNAMVSTHHLEIKEGGYCSEHRHKHKYNLFYVLSGILELTIWCDKKTKDITIIQAGQSTAIPPGFYHKFKGITKCEAIEIYQVLLIEPDIDRRTIGGVETMTLLTTGDKAVVDLVESMDKERERQLA</sequence>
<gene>
    <name evidence="2" type="ORF">S01H4_56145</name>
</gene>
<dbReference type="AlphaFoldDB" id="X1DTP7"/>
<protein>
    <recommendedName>
        <fullName evidence="1">Cupin type-2 domain-containing protein</fullName>
    </recommendedName>
</protein>
<reference evidence="2" key="1">
    <citation type="journal article" date="2014" name="Front. Microbiol.">
        <title>High frequency of phylogenetically diverse reductive dehalogenase-homologous genes in deep subseafloor sedimentary metagenomes.</title>
        <authorList>
            <person name="Kawai M."/>
            <person name="Futagami T."/>
            <person name="Toyoda A."/>
            <person name="Takaki Y."/>
            <person name="Nishi S."/>
            <person name="Hori S."/>
            <person name="Arai W."/>
            <person name="Tsubouchi T."/>
            <person name="Morono Y."/>
            <person name="Uchiyama I."/>
            <person name="Ito T."/>
            <person name="Fujiyama A."/>
            <person name="Inagaki F."/>
            <person name="Takami H."/>
        </authorList>
    </citation>
    <scope>NUCLEOTIDE SEQUENCE</scope>
    <source>
        <strain evidence="2">Expedition CK06-06</strain>
    </source>
</reference>
<dbReference type="Gene3D" id="2.60.120.10">
    <property type="entry name" value="Jelly Rolls"/>
    <property type="match status" value="1"/>
</dbReference>
<name>X1DTP7_9ZZZZ</name>
<dbReference type="InterPro" id="IPR014710">
    <property type="entry name" value="RmlC-like_jellyroll"/>
</dbReference>
<feature type="domain" description="Cupin type-2" evidence="1">
    <location>
        <begin position="23"/>
        <end position="94"/>
    </location>
</feature>
<dbReference type="InterPro" id="IPR011051">
    <property type="entry name" value="RmlC_Cupin_sf"/>
</dbReference>